<evidence type="ECO:0000313" key="2">
    <source>
        <dbReference type="EMBL" id="MEN3533470.1"/>
    </source>
</evidence>
<evidence type="ECO:0000313" key="3">
    <source>
        <dbReference type="Proteomes" id="UP001447516"/>
    </source>
</evidence>
<sequence>MSTGQPPYPQDESDGTPPPSSNPGYGTDRQAQDYDPDVTVVNYRHTGQNTGPQQPPAYGQQQGYGQQGQQQYGQQAPQQGYGQQQGY</sequence>
<evidence type="ECO:0008006" key="4">
    <source>
        <dbReference type="Google" id="ProtNLM"/>
    </source>
</evidence>
<protein>
    <recommendedName>
        <fullName evidence="4">LytR family transcriptional regulator</fullName>
    </recommendedName>
</protein>
<dbReference type="EMBL" id="JBDJAW010000001">
    <property type="protein sequence ID" value="MEN3533470.1"/>
    <property type="molecule type" value="Genomic_DNA"/>
</dbReference>
<proteinExistence type="predicted"/>
<name>A0ABV0ADN5_9ACTN</name>
<feature type="region of interest" description="Disordered" evidence="1">
    <location>
        <begin position="1"/>
        <end position="87"/>
    </location>
</feature>
<keyword evidence="3" id="KW-1185">Reference proteome</keyword>
<reference evidence="2 3" key="1">
    <citation type="submission" date="2024-05" db="EMBL/GenBank/DDBJ databases">
        <title>Microbispora sp.ZYX-F-249.</title>
        <authorList>
            <person name="Xie H."/>
        </authorList>
    </citation>
    <scope>NUCLEOTIDE SEQUENCE [LARGE SCALE GENOMIC DNA]</scope>
    <source>
        <strain evidence="2 3">ZYX-F-249</strain>
    </source>
</reference>
<feature type="compositionally biased region" description="Low complexity" evidence="1">
    <location>
        <begin position="56"/>
        <end position="87"/>
    </location>
</feature>
<gene>
    <name evidence="2" type="ORF">AAH991_00005</name>
</gene>
<dbReference type="Proteomes" id="UP001447516">
    <property type="component" value="Unassembled WGS sequence"/>
</dbReference>
<accession>A0ABV0ADN5</accession>
<dbReference type="RefSeq" id="WP_346223840.1">
    <property type="nucleotide sequence ID" value="NZ_JBDJAW010000001.1"/>
</dbReference>
<organism evidence="2 3">
    <name type="scientific">Microbispora maris</name>
    <dbReference type="NCBI Taxonomy" id="3144104"/>
    <lineage>
        <taxon>Bacteria</taxon>
        <taxon>Bacillati</taxon>
        <taxon>Actinomycetota</taxon>
        <taxon>Actinomycetes</taxon>
        <taxon>Streptosporangiales</taxon>
        <taxon>Streptosporangiaceae</taxon>
        <taxon>Microbispora</taxon>
    </lineage>
</organism>
<evidence type="ECO:0000256" key="1">
    <source>
        <dbReference type="SAM" id="MobiDB-lite"/>
    </source>
</evidence>
<comment type="caution">
    <text evidence="2">The sequence shown here is derived from an EMBL/GenBank/DDBJ whole genome shotgun (WGS) entry which is preliminary data.</text>
</comment>